<dbReference type="EMBL" id="BAAANH010000001">
    <property type="protein sequence ID" value="GAA1752345.1"/>
    <property type="molecule type" value="Genomic_DNA"/>
</dbReference>
<dbReference type="Proteomes" id="UP001500506">
    <property type="component" value="Unassembled WGS sequence"/>
</dbReference>
<name>A0ABP4WGH7_9MICO</name>
<evidence type="ECO:0000313" key="3">
    <source>
        <dbReference type="Proteomes" id="UP001500506"/>
    </source>
</evidence>
<dbReference type="Pfam" id="PF01370">
    <property type="entry name" value="Epimerase"/>
    <property type="match status" value="1"/>
</dbReference>
<reference evidence="3" key="1">
    <citation type="journal article" date="2019" name="Int. J. Syst. Evol. Microbiol.">
        <title>The Global Catalogue of Microorganisms (GCM) 10K type strain sequencing project: providing services to taxonomists for standard genome sequencing and annotation.</title>
        <authorList>
            <consortium name="The Broad Institute Genomics Platform"/>
            <consortium name="The Broad Institute Genome Sequencing Center for Infectious Disease"/>
            <person name="Wu L."/>
            <person name="Ma J."/>
        </authorList>
    </citation>
    <scope>NUCLEOTIDE SEQUENCE [LARGE SCALE GENOMIC DNA]</scope>
    <source>
        <strain evidence="3">JCM 14319</strain>
    </source>
</reference>
<keyword evidence="3" id="KW-1185">Reference proteome</keyword>
<dbReference type="InterPro" id="IPR001509">
    <property type="entry name" value="Epimerase_deHydtase"/>
</dbReference>
<evidence type="ECO:0000259" key="1">
    <source>
        <dbReference type="Pfam" id="PF01370"/>
    </source>
</evidence>
<dbReference type="InterPro" id="IPR036291">
    <property type="entry name" value="NAD(P)-bd_dom_sf"/>
</dbReference>
<organism evidence="2 3">
    <name type="scientific">Agromyces humatus</name>
    <dbReference type="NCBI Taxonomy" id="279573"/>
    <lineage>
        <taxon>Bacteria</taxon>
        <taxon>Bacillati</taxon>
        <taxon>Actinomycetota</taxon>
        <taxon>Actinomycetes</taxon>
        <taxon>Micrococcales</taxon>
        <taxon>Microbacteriaceae</taxon>
        <taxon>Agromyces</taxon>
    </lineage>
</organism>
<feature type="domain" description="NAD-dependent epimerase/dehydratase" evidence="1">
    <location>
        <begin position="8"/>
        <end position="62"/>
    </location>
</feature>
<protein>
    <recommendedName>
        <fullName evidence="1">NAD-dependent epimerase/dehydratase domain-containing protein</fullName>
    </recommendedName>
</protein>
<sequence length="68" mass="7006">MTHPRTAITGGTGFVGRHLAERLGPDASVVISRRTGVDAGDVDALARSFEGCEVVAHCAGINISGDTR</sequence>
<dbReference type="Gene3D" id="3.40.50.720">
    <property type="entry name" value="NAD(P)-binding Rossmann-like Domain"/>
    <property type="match status" value="1"/>
</dbReference>
<dbReference type="RefSeq" id="WP_232498475.1">
    <property type="nucleotide sequence ID" value="NZ_BAAANH010000001.1"/>
</dbReference>
<proteinExistence type="predicted"/>
<gene>
    <name evidence="2" type="ORF">GCM10009747_07490</name>
</gene>
<accession>A0ABP4WGH7</accession>
<comment type="caution">
    <text evidence="2">The sequence shown here is derived from an EMBL/GenBank/DDBJ whole genome shotgun (WGS) entry which is preliminary data.</text>
</comment>
<evidence type="ECO:0000313" key="2">
    <source>
        <dbReference type="EMBL" id="GAA1752345.1"/>
    </source>
</evidence>
<dbReference type="SUPFAM" id="SSF51735">
    <property type="entry name" value="NAD(P)-binding Rossmann-fold domains"/>
    <property type="match status" value="1"/>
</dbReference>